<reference evidence="3" key="1">
    <citation type="journal article" date="2019" name="Int. J. Syst. Evol. Microbiol.">
        <title>The Global Catalogue of Microorganisms (GCM) 10K type strain sequencing project: providing services to taxonomists for standard genome sequencing and annotation.</title>
        <authorList>
            <consortium name="The Broad Institute Genomics Platform"/>
            <consortium name="The Broad Institute Genome Sequencing Center for Infectious Disease"/>
            <person name="Wu L."/>
            <person name="Ma J."/>
        </authorList>
    </citation>
    <scope>NUCLEOTIDE SEQUENCE [LARGE SCALE GENOMIC DNA]</scope>
    <source>
        <strain evidence="3">JCM 31696</strain>
    </source>
</reference>
<keyword evidence="1" id="KW-1133">Transmembrane helix</keyword>
<keyword evidence="1" id="KW-0472">Membrane</keyword>
<feature type="transmembrane region" description="Helical" evidence="1">
    <location>
        <begin position="39"/>
        <end position="56"/>
    </location>
</feature>
<evidence type="ECO:0000313" key="2">
    <source>
        <dbReference type="EMBL" id="MFD0853366.1"/>
    </source>
</evidence>
<proteinExistence type="predicted"/>
<keyword evidence="3" id="KW-1185">Reference proteome</keyword>
<dbReference type="Proteomes" id="UP001597083">
    <property type="component" value="Unassembled WGS sequence"/>
</dbReference>
<evidence type="ECO:0000256" key="1">
    <source>
        <dbReference type="SAM" id="Phobius"/>
    </source>
</evidence>
<keyword evidence="1" id="KW-0812">Transmembrane</keyword>
<dbReference type="EMBL" id="JBHTIR010002107">
    <property type="protein sequence ID" value="MFD0853366.1"/>
    <property type="molecule type" value="Genomic_DNA"/>
</dbReference>
<organism evidence="2 3">
    <name type="scientific">Actinomadura adrarensis</name>
    <dbReference type="NCBI Taxonomy" id="1819600"/>
    <lineage>
        <taxon>Bacteria</taxon>
        <taxon>Bacillati</taxon>
        <taxon>Actinomycetota</taxon>
        <taxon>Actinomycetes</taxon>
        <taxon>Streptosporangiales</taxon>
        <taxon>Thermomonosporaceae</taxon>
        <taxon>Actinomadura</taxon>
    </lineage>
</organism>
<evidence type="ECO:0000313" key="3">
    <source>
        <dbReference type="Proteomes" id="UP001597083"/>
    </source>
</evidence>
<sequence>MARFATWIVKNADAVIALVLAIAVALVGLGFNFPSEDEVVSSAVLAVVGLLSTSLLRDRARRAPVEHEVRDSLHASSQTLDALSTKMDRLDAFESVVGDTKRALEETAVVRVISGAQVGTVLEEARRDTDRWFFKGGTGTYIRARTLP</sequence>
<accession>A0ABW3CIJ4</accession>
<gene>
    <name evidence="2" type="ORF">ACFQ07_14085</name>
</gene>
<feature type="non-terminal residue" evidence="2">
    <location>
        <position position="148"/>
    </location>
</feature>
<name>A0ABW3CIJ4_9ACTN</name>
<feature type="transmembrane region" description="Helical" evidence="1">
    <location>
        <begin position="12"/>
        <end position="33"/>
    </location>
</feature>
<comment type="caution">
    <text evidence="2">The sequence shown here is derived from an EMBL/GenBank/DDBJ whole genome shotgun (WGS) entry which is preliminary data.</text>
</comment>
<protein>
    <submittedName>
        <fullName evidence="2">Uncharacterized protein</fullName>
    </submittedName>
</protein>